<reference evidence="3 4" key="2">
    <citation type="submission" date="2017-06" db="EMBL/GenBank/DDBJ databases">
        <authorList>
            <person name="Kim H.J."/>
            <person name="Triplett B.A."/>
        </authorList>
    </citation>
    <scope>NUCLEOTIDE SEQUENCE [LARGE SCALE GENOMIC DNA]</scope>
    <source>
        <strain evidence="3">Kingella_eburonensis</strain>
    </source>
</reference>
<dbReference type="STRING" id="1522312.GCA_900177895_00197"/>
<dbReference type="OrthoDB" id="346004at2"/>
<dbReference type="AlphaFoldDB" id="A0A238HGP1"/>
<proteinExistence type="predicted"/>
<evidence type="ECO:0000313" key="4">
    <source>
        <dbReference type="Proteomes" id="UP000215450"/>
    </source>
</evidence>
<organism evidence="2">
    <name type="scientific">Kingella negevensis</name>
    <dbReference type="NCBI Taxonomy" id="1522312"/>
    <lineage>
        <taxon>Bacteria</taxon>
        <taxon>Pseudomonadati</taxon>
        <taxon>Pseudomonadota</taxon>
        <taxon>Betaproteobacteria</taxon>
        <taxon>Neisseriales</taxon>
        <taxon>Neisseriaceae</taxon>
        <taxon>Kingella</taxon>
    </lineage>
</organism>
<feature type="transmembrane region" description="Helical" evidence="1">
    <location>
        <begin position="12"/>
        <end position="30"/>
    </location>
</feature>
<keyword evidence="1" id="KW-1133">Transmembrane helix</keyword>
<dbReference type="Proteomes" id="UP000215450">
    <property type="component" value="Unassembled WGS sequence"/>
</dbReference>
<gene>
    <name evidence="2" type="ORF">KEBURONENSIS_01645</name>
    <name evidence="3" type="ORF">KEBURONENSIS_01679</name>
</gene>
<evidence type="ECO:0000313" key="3">
    <source>
        <dbReference type="EMBL" id="SNB76634.1"/>
    </source>
</evidence>
<evidence type="ECO:0000256" key="1">
    <source>
        <dbReference type="SAM" id="Phobius"/>
    </source>
</evidence>
<feature type="transmembrane region" description="Helical" evidence="1">
    <location>
        <begin position="50"/>
        <end position="68"/>
    </location>
</feature>
<dbReference type="RefSeq" id="WP_095062929.1">
    <property type="nucleotide sequence ID" value="NZ_CP123447.1"/>
</dbReference>
<keyword evidence="1" id="KW-0812">Transmembrane</keyword>
<name>A0A238HGP1_9NEIS</name>
<accession>A0A238HGP1</accession>
<dbReference type="EMBL" id="FXUV02000039">
    <property type="protein sequence ID" value="SNB76634.1"/>
    <property type="molecule type" value="Genomic_DNA"/>
</dbReference>
<keyword evidence="4" id="KW-1185">Reference proteome</keyword>
<evidence type="ECO:0008006" key="5">
    <source>
        <dbReference type="Google" id="ProtNLM"/>
    </source>
</evidence>
<protein>
    <recommendedName>
        <fullName evidence="5">DoxX</fullName>
    </recommendedName>
</protein>
<sequence length="76" mass="8482">MKQLIEKFQPAALLIARLFAGFMAFAYFFIHASASTLLLPMLNEGELAALYSLFFLVFVFTGAGKFSLDKAVLKRD</sequence>
<dbReference type="EMBL" id="FXUV01000033">
    <property type="protein sequence ID" value="SMQ12828.1"/>
    <property type="molecule type" value="Genomic_DNA"/>
</dbReference>
<reference evidence="2" key="1">
    <citation type="submission" date="2017-05" db="EMBL/GenBank/DDBJ databases">
        <authorList>
            <person name="Song R."/>
            <person name="Chenine A.L."/>
            <person name="Ruprecht R.M."/>
        </authorList>
    </citation>
    <scope>NUCLEOTIDE SEQUENCE</scope>
    <source>
        <strain evidence="2">Kingella_eburonensis</strain>
    </source>
</reference>
<evidence type="ECO:0000313" key="2">
    <source>
        <dbReference type="EMBL" id="SMQ12828.1"/>
    </source>
</evidence>
<keyword evidence="1" id="KW-0472">Membrane</keyword>